<comment type="cofactor">
    <cofactor evidence="1 6">
        <name>pyridoxal 5'-phosphate</name>
        <dbReference type="ChEBI" id="CHEBI:597326"/>
    </cofactor>
</comment>
<evidence type="ECO:0000313" key="7">
    <source>
        <dbReference type="EMBL" id="PKQ46441.1"/>
    </source>
</evidence>
<keyword evidence="4 5" id="KW-0663">Pyridoxal phosphate</keyword>
<evidence type="ECO:0000313" key="8">
    <source>
        <dbReference type="Proteomes" id="UP000233435"/>
    </source>
</evidence>
<dbReference type="EMBL" id="PJEO01000013">
    <property type="protein sequence ID" value="PKQ46441.1"/>
    <property type="molecule type" value="Genomic_DNA"/>
</dbReference>
<dbReference type="GO" id="GO:0005737">
    <property type="term" value="C:cytoplasm"/>
    <property type="evidence" value="ECO:0007669"/>
    <property type="project" value="TreeGrafter"/>
</dbReference>
<dbReference type="GO" id="GO:0003961">
    <property type="term" value="F:O-acetylhomoserine aminocarboxypropyltransferase activity"/>
    <property type="evidence" value="ECO:0007669"/>
    <property type="project" value="UniProtKB-EC"/>
</dbReference>
<dbReference type="PIRSF" id="PIRSF001434">
    <property type="entry name" value="CGS"/>
    <property type="match status" value="1"/>
</dbReference>
<dbReference type="GO" id="GO:0019346">
    <property type="term" value="P:transsulfuration"/>
    <property type="evidence" value="ECO:0007669"/>
    <property type="project" value="InterPro"/>
</dbReference>
<dbReference type="PANTHER" id="PTHR43797:SF2">
    <property type="entry name" value="HOMOCYSTEINE_CYSTEINE SYNTHASE"/>
    <property type="match status" value="1"/>
</dbReference>
<comment type="similarity">
    <text evidence="2 6">Belongs to the trans-sulfuration enzymes family.</text>
</comment>
<evidence type="ECO:0000256" key="3">
    <source>
        <dbReference type="ARBA" id="ARBA00022679"/>
    </source>
</evidence>
<keyword evidence="8" id="KW-1185">Reference proteome</keyword>
<evidence type="ECO:0000256" key="6">
    <source>
        <dbReference type="RuleBase" id="RU362118"/>
    </source>
</evidence>
<gene>
    <name evidence="7" type="ORF">CSW08_02610</name>
</gene>
<evidence type="ECO:0000256" key="2">
    <source>
        <dbReference type="ARBA" id="ARBA00009077"/>
    </source>
</evidence>
<dbReference type="InterPro" id="IPR006235">
    <property type="entry name" value="OAc-hSer/O-AcSer_sulfhydrylase"/>
</dbReference>
<dbReference type="GO" id="GO:0071269">
    <property type="term" value="P:L-homocysteine biosynthetic process"/>
    <property type="evidence" value="ECO:0007669"/>
    <property type="project" value="TreeGrafter"/>
</dbReference>
<dbReference type="Pfam" id="PF01053">
    <property type="entry name" value="Cys_Met_Meta_PP"/>
    <property type="match status" value="1"/>
</dbReference>
<organism evidence="7 8">
    <name type="scientific">Confluentibacter flavum</name>
    <dbReference type="NCBI Taxonomy" id="1909700"/>
    <lineage>
        <taxon>Bacteria</taxon>
        <taxon>Pseudomonadati</taxon>
        <taxon>Bacteroidota</taxon>
        <taxon>Flavobacteriia</taxon>
        <taxon>Flavobacteriales</taxon>
        <taxon>Flavobacteriaceae</taxon>
        <taxon>Confluentibacter</taxon>
    </lineage>
</organism>
<evidence type="ECO:0000256" key="4">
    <source>
        <dbReference type="ARBA" id="ARBA00022898"/>
    </source>
</evidence>
<dbReference type="InterPro" id="IPR015421">
    <property type="entry name" value="PyrdxlP-dep_Trfase_major"/>
</dbReference>
<dbReference type="Proteomes" id="UP000233435">
    <property type="component" value="Unassembled WGS sequence"/>
</dbReference>
<dbReference type="AlphaFoldDB" id="A0A2N3HND8"/>
<dbReference type="InterPro" id="IPR054542">
    <property type="entry name" value="Cys_met_metab_PP"/>
</dbReference>
<dbReference type="GO" id="GO:0006535">
    <property type="term" value="P:cysteine biosynthetic process from serine"/>
    <property type="evidence" value="ECO:0007669"/>
    <property type="project" value="TreeGrafter"/>
</dbReference>
<dbReference type="EC" id="2.5.1.49" evidence="7"/>
<proteinExistence type="inferred from homology"/>
<dbReference type="Gene3D" id="3.90.1150.10">
    <property type="entry name" value="Aspartate Aminotransferase, domain 1"/>
    <property type="match status" value="1"/>
</dbReference>
<protein>
    <submittedName>
        <fullName evidence="7">O-acetylhomoserine aminocarboxypropyltransferase</fullName>
        <ecNumber evidence="7">2.5.1.49</ecNumber>
    </submittedName>
</protein>
<dbReference type="CDD" id="cd00614">
    <property type="entry name" value="CGS_like"/>
    <property type="match status" value="1"/>
</dbReference>
<dbReference type="SUPFAM" id="SSF53383">
    <property type="entry name" value="PLP-dependent transferases"/>
    <property type="match status" value="1"/>
</dbReference>
<dbReference type="FunFam" id="3.40.640.10:FF:000035">
    <property type="entry name" value="O-succinylhomoserine sulfhydrylase"/>
    <property type="match status" value="1"/>
</dbReference>
<feature type="modified residue" description="N6-(pyridoxal phosphate)lysine" evidence="5">
    <location>
        <position position="207"/>
    </location>
</feature>
<dbReference type="Gene3D" id="3.40.640.10">
    <property type="entry name" value="Type I PLP-dependent aspartate aminotransferase-like (Major domain)"/>
    <property type="match status" value="1"/>
</dbReference>
<name>A0A2N3HND8_9FLAO</name>
<evidence type="ECO:0000256" key="1">
    <source>
        <dbReference type="ARBA" id="ARBA00001933"/>
    </source>
</evidence>
<accession>A0A2N3HND8</accession>
<dbReference type="PANTHER" id="PTHR43797">
    <property type="entry name" value="HOMOCYSTEINE/CYSTEINE SYNTHASE"/>
    <property type="match status" value="1"/>
</dbReference>
<dbReference type="InterPro" id="IPR015422">
    <property type="entry name" value="PyrdxlP-dep_Trfase_small"/>
</dbReference>
<reference evidence="7 8" key="1">
    <citation type="submission" date="2017-12" db="EMBL/GenBank/DDBJ databases">
        <title>Confluentibacter flavum sp. nov., isolated from the saline lake.</title>
        <authorList>
            <person name="Yu L."/>
        </authorList>
    </citation>
    <scope>NUCLEOTIDE SEQUENCE [LARGE SCALE GENOMIC DNA]</scope>
    <source>
        <strain evidence="7 8">3B</strain>
    </source>
</reference>
<comment type="caution">
    <text evidence="7">The sequence shown here is derived from an EMBL/GenBank/DDBJ whole genome shotgun (WGS) entry which is preliminary data.</text>
</comment>
<sequence length="425" mass="45368">MSTLKLATNALHAGHDVTANAGTRAVPIYQTTSYVFKNSDHAANLFSLQELGFIYTRLNNPTNQILQERLAAVEGGIGAVVFASGTSAISTGLLTLLKAGDHIVASSSLYGGTYNLLKVTLPRLGITTTFVDADNPDNFKHAVQDNTRAFFVESLGNPKLDVLDLEAIAVHSKAAGVPFIVDNTVASPVLLNPIKHGADIVIHSLTKYIGGQGTSLGGAIIDAGTFDWANGKFPEFTEPSAGYHGLVYHEALGAAAYTFKLILEGLRDFGGALSPFNAFQIIQGLETLPVRIKQHSENALELAKWLEQQDEVAWVNYPGLASSKYKALSDKYLPKGQSGVITFGAKGGYDAAKAIVDNSKLFSLLANIGDTKSLIIHPASTTHQQLTDAEQESTGTSKDLIRLSVGIEDIEDLKADLKEAFKAIK</sequence>
<keyword evidence="3 7" id="KW-0808">Transferase</keyword>
<dbReference type="GO" id="GO:0030170">
    <property type="term" value="F:pyridoxal phosphate binding"/>
    <property type="evidence" value="ECO:0007669"/>
    <property type="project" value="InterPro"/>
</dbReference>
<dbReference type="PROSITE" id="PS00868">
    <property type="entry name" value="CYS_MET_METAB_PP"/>
    <property type="match status" value="1"/>
</dbReference>
<dbReference type="InterPro" id="IPR000277">
    <property type="entry name" value="Cys/Met-Metab_PyrdxlP-dep_enz"/>
</dbReference>
<dbReference type="OrthoDB" id="9803729at2"/>
<dbReference type="RefSeq" id="WP_106658356.1">
    <property type="nucleotide sequence ID" value="NZ_PJEO01000013.1"/>
</dbReference>
<dbReference type="InterPro" id="IPR015424">
    <property type="entry name" value="PyrdxlP-dep_Trfase"/>
</dbReference>
<evidence type="ECO:0000256" key="5">
    <source>
        <dbReference type="PIRSR" id="PIRSR001434-2"/>
    </source>
</evidence>
<dbReference type="NCBIfam" id="TIGR01326">
    <property type="entry name" value="OAH_OAS_sulfhy"/>
    <property type="match status" value="1"/>
</dbReference>
<dbReference type="GO" id="GO:0004124">
    <property type="term" value="F:cysteine synthase activity"/>
    <property type="evidence" value="ECO:0007669"/>
    <property type="project" value="TreeGrafter"/>
</dbReference>